<dbReference type="InterPro" id="IPR009097">
    <property type="entry name" value="Cyclic_Pdiesterase"/>
</dbReference>
<dbReference type="Gene3D" id="3.90.1140.10">
    <property type="entry name" value="Cyclic phosphodiesterase"/>
    <property type="match status" value="1"/>
</dbReference>
<evidence type="ECO:0000313" key="3">
    <source>
        <dbReference type="EMBL" id="EKF84934.1"/>
    </source>
</evidence>
<dbReference type="HAMAP" id="MF_01940">
    <property type="entry name" value="RNA_CPDase"/>
    <property type="match status" value="1"/>
</dbReference>
<dbReference type="PATRIC" id="fig|1204725.3.peg.2225"/>
<dbReference type="NCBIfam" id="TIGR02258">
    <property type="entry name" value="2_5_ligase"/>
    <property type="match status" value="1"/>
</dbReference>
<protein>
    <recommendedName>
        <fullName evidence="2">RNA 2',3'-cyclic phosphodiesterase</fullName>
        <shortName evidence="2">RNA 2',3'-CPDase</shortName>
        <ecNumber evidence="2">3.1.4.58</ecNumber>
    </recommendedName>
</protein>
<dbReference type="PANTHER" id="PTHR35561">
    <property type="entry name" value="RNA 2',3'-CYCLIC PHOSPHODIESTERASE"/>
    <property type="match status" value="1"/>
</dbReference>
<keyword evidence="4" id="KW-1185">Reference proteome</keyword>
<comment type="caution">
    <text evidence="3">The sequence shown here is derived from an EMBL/GenBank/DDBJ whole genome shotgun (WGS) entry which is preliminary data.</text>
</comment>
<feature type="active site" description="Proton acceptor" evidence="2">
    <location>
        <position position="125"/>
    </location>
</feature>
<dbReference type="PANTHER" id="PTHR35561:SF1">
    <property type="entry name" value="RNA 2',3'-CYCLIC PHOSPHODIESTERASE"/>
    <property type="match status" value="1"/>
</dbReference>
<feature type="short sequence motif" description="HXTX 1" evidence="2">
    <location>
        <begin position="40"/>
        <end position="43"/>
    </location>
</feature>
<dbReference type="EC" id="3.1.4.58" evidence="2"/>
<sequence length="182" mass="21290">MRAFIAVDVDSRLSYKIQKIQKELKKTRAPLKMVEPENLHFTFKFFGEISSSHADQIISIMQEKLEKYQSFPLHIKGTGVFPKMDYMRVIWLGIEDPSQFSELQKDLDQEFAKMGFKKEKSYIPHLTIARVKGPQNRELLKEKIMELESVEISEMTLEKLVLKKSELTPVGPIYTDVKEFFI</sequence>
<keyword evidence="3" id="KW-0436">Ligase</keyword>
<accession>K2R9E1</accession>
<dbReference type="OrthoDB" id="44091at2157"/>
<dbReference type="Pfam" id="PF13563">
    <property type="entry name" value="2_5_RNA_ligase2"/>
    <property type="match status" value="1"/>
</dbReference>
<dbReference type="GO" id="GO:0008664">
    <property type="term" value="F:RNA 2',3'-cyclic 3'-phosphodiesterase activity"/>
    <property type="evidence" value="ECO:0007669"/>
    <property type="project" value="UniProtKB-EC"/>
</dbReference>
<proteinExistence type="inferred from homology"/>
<evidence type="ECO:0000256" key="2">
    <source>
        <dbReference type="HAMAP-Rule" id="MF_01940"/>
    </source>
</evidence>
<dbReference type="SUPFAM" id="SSF55144">
    <property type="entry name" value="LigT-like"/>
    <property type="match status" value="1"/>
</dbReference>
<gene>
    <name evidence="3" type="ORF">A994_11072</name>
</gene>
<feature type="active site" description="Proton donor" evidence="2">
    <location>
        <position position="40"/>
    </location>
</feature>
<feature type="short sequence motif" description="HXTX 2" evidence="2">
    <location>
        <begin position="125"/>
        <end position="128"/>
    </location>
</feature>
<dbReference type="InterPro" id="IPR004175">
    <property type="entry name" value="RNA_CPDase"/>
</dbReference>
<dbReference type="Proteomes" id="UP000007360">
    <property type="component" value="Unassembled WGS sequence"/>
</dbReference>
<comment type="similarity">
    <text evidence="2">Belongs to the 2H phosphoesterase superfamily. ThpR family.</text>
</comment>
<evidence type="ECO:0000313" key="4">
    <source>
        <dbReference type="Proteomes" id="UP000007360"/>
    </source>
</evidence>
<dbReference type="GO" id="GO:0004113">
    <property type="term" value="F:2',3'-cyclic-nucleotide 3'-phosphodiesterase activity"/>
    <property type="evidence" value="ECO:0007669"/>
    <property type="project" value="InterPro"/>
</dbReference>
<reference evidence="3 4" key="1">
    <citation type="journal article" date="2012" name="J. Bacteriol.">
        <title>Draft genome sequence of Methanobacterium formicicum DSM 3637, an archaebacterium isolated from the methane producer amoeba Pelomyxa palustris.</title>
        <authorList>
            <person name="Gutierrez G."/>
        </authorList>
    </citation>
    <scope>NUCLEOTIDE SEQUENCE [LARGE SCALE GENOMIC DNA]</scope>
    <source>
        <strain evidence="4">DSM 3637 / PP1</strain>
    </source>
</reference>
<comment type="function">
    <text evidence="2">Hydrolyzes RNA 2',3'-cyclic phosphodiester to an RNA 2'-phosphomonoester.</text>
</comment>
<name>K2R9E1_METFP</name>
<comment type="catalytic activity">
    <reaction evidence="2">
        <text>a 3'-end 2',3'-cyclophospho-ribonucleotide-RNA + H2O = a 3'-end 2'-phospho-ribonucleotide-RNA + H(+)</text>
        <dbReference type="Rhea" id="RHEA:11828"/>
        <dbReference type="Rhea" id="RHEA-COMP:10464"/>
        <dbReference type="Rhea" id="RHEA-COMP:17353"/>
        <dbReference type="ChEBI" id="CHEBI:15377"/>
        <dbReference type="ChEBI" id="CHEBI:15378"/>
        <dbReference type="ChEBI" id="CHEBI:83064"/>
        <dbReference type="ChEBI" id="CHEBI:173113"/>
        <dbReference type="EC" id="3.1.4.58"/>
    </reaction>
</comment>
<dbReference type="EMBL" id="AMPO01000011">
    <property type="protein sequence ID" value="EKF84934.1"/>
    <property type="molecule type" value="Genomic_DNA"/>
</dbReference>
<evidence type="ECO:0000256" key="1">
    <source>
        <dbReference type="ARBA" id="ARBA00022801"/>
    </source>
</evidence>
<organism evidence="3 4">
    <name type="scientific">Methanobacterium formicicum (strain DSM 3637 / PP1)</name>
    <dbReference type="NCBI Taxonomy" id="1204725"/>
    <lineage>
        <taxon>Archaea</taxon>
        <taxon>Methanobacteriati</taxon>
        <taxon>Methanobacteriota</taxon>
        <taxon>Methanomada group</taxon>
        <taxon>Methanobacteria</taxon>
        <taxon>Methanobacteriales</taxon>
        <taxon>Methanobacteriaceae</taxon>
        <taxon>Methanobacterium</taxon>
    </lineage>
</organism>
<dbReference type="AlphaFoldDB" id="K2R9E1"/>
<keyword evidence="1 2" id="KW-0378">Hydrolase</keyword>
<dbReference type="RefSeq" id="WP_004031693.1">
    <property type="nucleotide sequence ID" value="NZ_AMPO01000011.1"/>
</dbReference>
<dbReference type="GO" id="GO:0016874">
    <property type="term" value="F:ligase activity"/>
    <property type="evidence" value="ECO:0007669"/>
    <property type="project" value="UniProtKB-KW"/>
</dbReference>